<dbReference type="Gene3D" id="3.20.20.150">
    <property type="entry name" value="Divalent-metal-dependent TIM barrel enzymes"/>
    <property type="match status" value="1"/>
</dbReference>
<reference evidence="1" key="1">
    <citation type="journal article" date="2014" name="Int. J. Syst. Evol. Microbiol.">
        <title>Complete genome sequence of Corynebacterium casei LMG S-19264T (=DSM 44701T), isolated from a smear-ripened cheese.</title>
        <authorList>
            <consortium name="US DOE Joint Genome Institute (JGI-PGF)"/>
            <person name="Walter F."/>
            <person name="Albersmeier A."/>
            <person name="Kalinowski J."/>
            <person name="Ruckert C."/>
        </authorList>
    </citation>
    <scope>NUCLEOTIDE SEQUENCE</scope>
    <source>
        <strain evidence="1">CGMCC 1.15179</strain>
    </source>
</reference>
<protein>
    <recommendedName>
        <fullName evidence="3">Xylose isomerase-like TIM barrel domain-containing protein</fullName>
    </recommendedName>
</protein>
<dbReference type="Proteomes" id="UP000625210">
    <property type="component" value="Unassembled WGS sequence"/>
</dbReference>
<name>A0A8J2YCD0_9BACL</name>
<sequence>MLFSNPLAVSTSAELHELHQVADQGMKHVEVQLPSSRYTQDELQDLFQATHTSPIAFRAPKTMGLGSSDFILEEWEYWLKTVAPLFSEDSLRYVVCHGTAVTLGEVFEYLDARPQDFNGLHDYKTRYVEKIIEQLEQLHSTALKYNIQLCIENAPMGGDHYFEPGKGLIYPALRTPRHLQRIAEATEVQICLDTANARITSNVLSYMHRSRSLFAGATEKEILNTTRDWIEFYQQVQKNTVLVRLSYAVSWGDTPQTTHTPFPEEAYPELLEFAEQVDDEIPILLATGKEQDLQDALKPLRQLKKR</sequence>
<evidence type="ECO:0008006" key="3">
    <source>
        <dbReference type="Google" id="ProtNLM"/>
    </source>
</evidence>
<reference evidence="1" key="2">
    <citation type="submission" date="2020-09" db="EMBL/GenBank/DDBJ databases">
        <authorList>
            <person name="Sun Q."/>
            <person name="Zhou Y."/>
        </authorList>
    </citation>
    <scope>NUCLEOTIDE SEQUENCE</scope>
    <source>
        <strain evidence="1">CGMCC 1.15179</strain>
    </source>
</reference>
<proteinExistence type="predicted"/>
<comment type="caution">
    <text evidence="1">The sequence shown here is derived from an EMBL/GenBank/DDBJ whole genome shotgun (WGS) entry which is preliminary data.</text>
</comment>
<dbReference type="SUPFAM" id="SSF51658">
    <property type="entry name" value="Xylose isomerase-like"/>
    <property type="match status" value="1"/>
</dbReference>
<keyword evidence="2" id="KW-1185">Reference proteome</keyword>
<dbReference type="RefSeq" id="WP_188647289.1">
    <property type="nucleotide sequence ID" value="NZ_BMHQ01000004.1"/>
</dbReference>
<dbReference type="AlphaFoldDB" id="A0A8J2YCD0"/>
<evidence type="ECO:0000313" key="2">
    <source>
        <dbReference type="Proteomes" id="UP000625210"/>
    </source>
</evidence>
<gene>
    <name evidence="1" type="ORF">GCM10011571_15280</name>
</gene>
<evidence type="ECO:0000313" key="1">
    <source>
        <dbReference type="EMBL" id="GGE14736.1"/>
    </source>
</evidence>
<organism evidence="1 2">
    <name type="scientific">Marinithermofilum abyssi</name>
    <dbReference type="NCBI Taxonomy" id="1571185"/>
    <lineage>
        <taxon>Bacteria</taxon>
        <taxon>Bacillati</taxon>
        <taxon>Bacillota</taxon>
        <taxon>Bacilli</taxon>
        <taxon>Bacillales</taxon>
        <taxon>Thermoactinomycetaceae</taxon>
        <taxon>Marinithermofilum</taxon>
    </lineage>
</organism>
<accession>A0A8J2YCD0</accession>
<dbReference type="EMBL" id="BMHQ01000004">
    <property type="protein sequence ID" value="GGE14736.1"/>
    <property type="molecule type" value="Genomic_DNA"/>
</dbReference>
<dbReference type="InterPro" id="IPR036237">
    <property type="entry name" value="Xyl_isomerase-like_sf"/>
</dbReference>